<organism evidence="1 2">
    <name type="scientific">Hyalomma asiaticum</name>
    <name type="common">Tick</name>
    <dbReference type="NCBI Taxonomy" id="266040"/>
    <lineage>
        <taxon>Eukaryota</taxon>
        <taxon>Metazoa</taxon>
        <taxon>Ecdysozoa</taxon>
        <taxon>Arthropoda</taxon>
        <taxon>Chelicerata</taxon>
        <taxon>Arachnida</taxon>
        <taxon>Acari</taxon>
        <taxon>Parasitiformes</taxon>
        <taxon>Ixodida</taxon>
        <taxon>Ixodoidea</taxon>
        <taxon>Ixodidae</taxon>
        <taxon>Hyalomminae</taxon>
        <taxon>Hyalomma</taxon>
    </lineage>
</organism>
<proteinExistence type="predicted"/>
<evidence type="ECO:0000313" key="1">
    <source>
        <dbReference type="EMBL" id="KAH6940695.1"/>
    </source>
</evidence>
<gene>
    <name evidence="1" type="ORF">HPB50_005254</name>
</gene>
<name>A0ACB7T1E8_HYAAI</name>
<comment type="caution">
    <text evidence="1">The sequence shown here is derived from an EMBL/GenBank/DDBJ whole genome shotgun (WGS) entry which is preliminary data.</text>
</comment>
<keyword evidence="2" id="KW-1185">Reference proteome</keyword>
<reference evidence="1" key="1">
    <citation type="submission" date="2020-05" db="EMBL/GenBank/DDBJ databases">
        <title>Large-scale comparative analyses of tick genomes elucidate their genetic diversity and vector capacities.</title>
        <authorList>
            <person name="Jia N."/>
            <person name="Wang J."/>
            <person name="Shi W."/>
            <person name="Du L."/>
            <person name="Sun Y."/>
            <person name="Zhan W."/>
            <person name="Jiang J."/>
            <person name="Wang Q."/>
            <person name="Zhang B."/>
            <person name="Ji P."/>
            <person name="Sakyi L.B."/>
            <person name="Cui X."/>
            <person name="Yuan T."/>
            <person name="Jiang B."/>
            <person name="Yang W."/>
            <person name="Lam T.T.-Y."/>
            <person name="Chang Q."/>
            <person name="Ding S."/>
            <person name="Wang X."/>
            <person name="Zhu J."/>
            <person name="Ruan X."/>
            <person name="Zhao L."/>
            <person name="Wei J."/>
            <person name="Que T."/>
            <person name="Du C."/>
            <person name="Cheng J."/>
            <person name="Dai P."/>
            <person name="Han X."/>
            <person name="Huang E."/>
            <person name="Gao Y."/>
            <person name="Liu J."/>
            <person name="Shao H."/>
            <person name="Ye R."/>
            <person name="Li L."/>
            <person name="Wei W."/>
            <person name="Wang X."/>
            <person name="Wang C."/>
            <person name="Yang T."/>
            <person name="Huo Q."/>
            <person name="Li W."/>
            <person name="Guo W."/>
            <person name="Chen H."/>
            <person name="Zhou L."/>
            <person name="Ni X."/>
            <person name="Tian J."/>
            <person name="Zhou Y."/>
            <person name="Sheng Y."/>
            <person name="Liu T."/>
            <person name="Pan Y."/>
            <person name="Xia L."/>
            <person name="Li J."/>
            <person name="Zhao F."/>
            <person name="Cao W."/>
        </authorList>
    </citation>
    <scope>NUCLEOTIDE SEQUENCE</scope>
    <source>
        <strain evidence="1">Hyas-2018</strain>
    </source>
</reference>
<protein>
    <submittedName>
        <fullName evidence="1">Uncharacterized protein</fullName>
    </submittedName>
</protein>
<accession>A0ACB7T1E8</accession>
<evidence type="ECO:0000313" key="2">
    <source>
        <dbReference type="Proteomes" id="UP000821845"/>
    </source>
</evidence>
<sequence length="130" mass="14862">MGVLFTTLLNERTSRGKKKNERKRWLFVTPHKRSLSTPSVPISALRFGATIHARLQDKDKATLDSSSIEKQSHYKTMLSKNLNAPRTRPETPRPQDDRTVDDLSSSVELGDIGERARRRHVAELRGPRPY</sequence>
<dbReference type="Proteomes" id="UP000821845">
    <property type="component" value="Chromosome 11"/>
</dbReference>
<dbReference type="EMBL" id="CM023491">
    <property type="protein sequence ID" value="KAH6940695.1"/>
    <property type="molecule type" value="Genomic_DNA"/>
</dbReference>